<dbReference type="PANTHER" id="PTHR12459">
    <property type="entry name" value="TRANSMEMBRANE PROTEIN 135-RELATED"/>
    <property type="match status" value="1"/>
</dbReference>
<keyword evidence="4 6" id="KW-1133">Transmembrane helix</keyword>
<gene>
    <name evidence="8" type="ORF">B4U80_00586</name>
</gene>
<dbReference type="EMBL" id="NCKV01001267">
    <property type="protein sequence ID" value="RWS28677.1"/>
    <property type="molecule type" value="Genomic_DNA"/>
</dbReference>
<dbReference type="Pfam" id="PF15982">
    <property type="entry name" value="TMEM135_C_rich"/>
    <property type="match status" value="1"/>
</dbReference>
<keyword evidence="5 6" id="KW-0472">Membrane</keyword>
<evidence type="ECO:0000313" key="9">
    <source>
        <dbReference type="Proteomes" id="UP000288716"/>
    </source>
</evidence>
<dbReference type="GO" id="GO:0012505">
    <property type="term" value="C:endomembrane system"/>
    <property type="evidence" value="ECO:0007669"/>
    <property type="project" value="UniProtKB-SubCell"/>
</dbReference>
<proteinExistence type="inferred from homology"/>
<comment type="similarity">
    <text evidence="2">Belongs to the TMEM135 family.</text>
</comment>
<keyword evidence="3 6" id="KW-0812">Transmembrane</keyword>
<sequence>MSHVLSKVLSNEFSLPYNCYEVSHTWTPNCSNAAFEVGFDVFKESLKMYSTLYLASQLIANKCDQNSFYKTALKILRSSVFLGTNAFTAFYFMCLNRRLSGKFYFFLCSHLPAFLSSFLAICIEAKHRRQTLALYVLNIASETVYRSLIDKGYLKSIPNGEVFLFAVSVSIILYLSENKSNARKDFISKALMFIIDEQSTKKCIETTDTSLHSYLKQLLKPFFVGFFAKYALSTFTSPQKLLNKPSLAILNLFSKENLKFALFLTSFKCVYHTTKFLLQKLNKTTSKWHSLLSGFTAGLTMFIHPHSSMSLYMLWKGIELLYLEAVSSHIIKHSNLTISFLYAIATSQLFYCAIHEPKSMKRSYMKFLDKLTHEKLHLVNRNLLEAFGTSSSFGFKSDFPKLDMQHTSRQYKETIFLWLIS</sequence>
<evidence type="ECO:0000256" key="3">
    <source>
        <dbReference type="ARBA" id="ARBA00022692"/>
    </source>
</evidence>
<keyword evidence="9" id="KW-1185">Reference proteome</keyword>
<accession>A0A443SMC5</accession>
<feature type="transmembrane region" description="Helical" evidence="6">
    <location>
        <begin position="104"/>
        <end position="123"/>
    </location>
</feature>
<comment type="caution">
    <text evidence="8">The sequence shown here is derived from an EMBL/GenBank/DDBJ whole genome shotgun (WGS) entry which is preliminary data.</text>
</comment>
<organism evidence="8 9">
    <name type="scientific">Leptotrombidium deliense</name>
    <dbReference type="NCBI Taxonomy" id="299467"/>
    <lineage>
        <taxon>Eukaryota</taxon>
        <taxon>Metazoa</taxon>
        <taxon>Ecdysozoa</taxon>
        <taxon>Arthropoda</taxon>
        <taxon>Chelicerata</taxon>
        <taxon>Arachnida</taxon>
        <taxon>Acari</taxon>
        <taxon>Acariformes</taxon>
        <taxon>Trombidiformes</taxon>
        <taxon>Prostigmata</taxon>
        <taxon>Anystina</taxon>
        <taxon>Parasitengona</taxon>
        <taxon>Trombiculoidea</taxon>
        <taxon>Trombiculidae</taxon>
        <taxon>Leptotrombidium</taxon>
    </lineage>
</organism>
<evidence type="ECO:0000256" key="6">
    <source>
        <dbReference type="SAM" id="Phobius"/>
    </source>
</evidence>
<dbReference type="AlphaFoldDB" id="A0A443SMC5"/>
<feature type="transmembrane region" description="Helical" evidence="6">
    <location>
        <begin position="75"/>
        <end position="92"/>
    </location>
</feature>
<feature type="transmembrane region" description="Helical" evidence="6">
    <location>
        <begin position="156"/>
        <end position="175"/>
    </location>
</feature>
<evidence type="ECO:0000256" key="5">
    <source>
        <dbReference type="ARBA" id="ARBA00023136"/>
    </source>
</evidence>
<dbReference type="VEuPathDB" id="VectorBase:LDEU003364"/>
<evidence type="ECO:0000256" key="1">
    <source>
        <dbReference type="ARBA" id="ARBA00004127"/>
    </source>
</evidence>
<dbReference type="OrthoDB" id="6483998at2759"/>
<evidence type="ECO:0000256" key="4">
    <source>
        <dbReference type="ARBA" id="ARBA00022989"/>
    </source>
</evidence>
<name>A0A443SMC5_9ACAR</name>
<dbReference type="InterPro" id="IPR031926">
    <property type="entry name" value="TMEM135_N"/>
</dbReference>
<feature type="domain" description="Transmembrane protein 135 N-terminal" evidence="7">
    <location>
        <begin position="16"/>
        <end position="146"/>
    </location>
</feature>
<comment type="subcellular location">
    <subcellularLocation>
        <location evidence="1">Endomembrane system</location>
        <topology evidence="1">Multi-pass membrane protein</topology>
    </subcellularLocation>
</comment>
<evidence type="ECO:0000313" key="8">
    <source>
        <dbReference type="EMBL" id="RWS28677.1"/>
    </source>
</evidence>
<dbReference type="PANTHER" id="PTHR12459:SF15">
    <property type="entry name" value="TRANSMEMBRANE PROTEIN 135"/>
    <property type="match status" value="1"/>
</dbReference>
<feature type="transmembrane region" description="Helical" evidence="6">
    <location>
        <begin position="335"/>
        <end position="354"/>
    </location>
</feature>
<dbReference type="InterPro" id="IPR026749">
    <property type="entry name" value="Tmem135"/>
</dbReference>
<evidence type="ECO:0000259" key="7">
    <source>
        <dbReference type="Pfam" id="PF15982"/>
    </source>
</evidence>
<feature type="transmembrane region" description="Helical" evidence="6">
    <location>
        <begin position="290"/>
        <end position="315"/>
    </location>
</feature>
<protein>
    <recommendedName>
        <fullName evidence="7">Transmembrane protein 135 N-terminal domain-containing protein</fullName>
    </recommendedName>
</protein>
<reference evidence="8 9" key="1">
    <citation type="journal article" date="2018" name="Gigascience">
        <title>Genomes of trombidid mites reveal novel predicted allergens and laterally-transferred genes associated with secondary metabolism.</title>
        <authorList>
            <person name="Dong X."/>
            <person name="Chaisiri K."/>
            <person name="Xia D."/>
            <person name="Armstrong S.D."/>
            <person name="Fang Y."/>
            <person name="Donnelly M.J."/>
            <person name="Kadowaki T."/>
            <person name="McGarry J.W."/>
            <person name="Darby A.C."/>
            <person name="Makepeace B.L."/>
        </authorList>
    </citation>
    <scope>NUCLEOTIDE SEQUENCE [LARGE SCALE GENOMIC DNA]</scope>
    <source>
        <strain evidence="8">UoL-UT</strain>
    </source>
</reference>
<evidence type="ECO:0000256" key="2">
    <source>
        <dbReference type="ARBA" id="ARBA00008924"/>
    </source>
</evidence>
<dbReference type="Proteomes" id="UP000288716">
    <property type="component" value="Unassembled WGS sequence"/>
</dbReference>